<protein>
    <submittedName>
        <fullName evidence="3">HD domain-containing protein</fullName>
    </submittedName>
</protein>
<feature type="domain" description="HD" evidence="2">
    <location>
        <begin position="76"/>
        <end position="223"/>
    </location>
</feature>
<dbReference type="SUPFAM" id="SSF109604">
    <property type="entry name" value="HD-domain/PDEase-like"/>
    <property type="match status" value="1"/>
</dbReference>
<dbReference type="AlphaFoldDB" id="A0AAW5KIC0"/>
<organism evidence="3 4">
    <name type="scientific">Ruminococcus bicirculans</name>
    <name type="common">ex Wegman et al. 2014</name>
    <dbReference type="NCBI Taxonomy" id="1160721"/>
    <lineage>
        <taxon>Bacteria</taxon>
        <taxon>Bacillati</taxon>
        <taxon>Bacillota</taxon>
        <taxon>Clostridia</taxon>
        <taxon>Eubacteriales</taxon>
        <taxon>Oscillospiraceae</taxon>
        <taxon>Ruminococcus</taxon>
    </lineage>
</organism>
<dbReference type="RefSeq" id="WP_256321332.1">
    <property type="nucleotide sequence ID" value="NZ_JANGCN010000001.1"/>
</dbReference>
<name>A0AAW5KIC0_9FIRM</name>
<sequence length="417" mass="47667">MTNKADRPFSEVAAAPENANWEKLIARPSALYNRADDVRSPFARDYTRILHSTAYRRLKHKTQVFYNIDNDHICTRMEHVAHVESVSSTIASNLGLNTELTKAIAMGHDLGHAPFGHHGETILTKLCQNYFSKDMKFWHEKNGLYFVDKVELLADNYNDYKNLDLTYAVRDGIISHCGEVDENGTKPRTVFISLEEDFKEAGQYAPITWEGCVVKLSDKIAYVGRDIEDAIQLGFIDDEAKHTLKKMAQANDINAINTTVIMHNLIIDVCQNSSPEKGICLSDKFLAQLNTIKKFNYDKIYNNERFDAFKKYSELVLSQIFETLYKLYDGKHSFESLDTAKRYYPLLISSFEKWLAKYCVTDIVPAGELRSEALNCENIKIYGSLETNLIYAQAIIDFIAGMTDRFAVKLFNELISY</sequence>
<evidence type="ECO:0000313" key="3">
    <source>
        <dbReference type="EMBL" id="MCQ5151704.1"/>
    </source>
</evidence>
<accession>A0AAW5KIC0</accession>
<dbReference type="InterPro" id="IPR006674">
    <property type="entry name" value="HD_domain"/>
</dbReference>
<dbReference type="PANTHER" id="PTHR35795">
    <property type="entry name" value="SLR1885 PROTEIN"/>
    <property type="match status" value="1"/>
</dbReference>
<dbReference type="EMBL" id="JANGCN010000001">
    <property type="protein sequence ID" value="MCQ5151704.1"/>
    <property type="molecule type" value="Genomic_DNA"/>
</dbReference>
<evidence type="ECO:0000256" key="1">
    <source>
        <dbReference type="ARBA" id="ARBA00022801"/>
    </source>
</evidence>
<dbReference type="PANTHER" id="PTHR35795:SF1">
    <property type="entry name" value="BIS(5'-NUCLEOSYL)-TETRAPHOSPHATASE, SYMMETRICAL"/>
    <property type="match status" value="1"/>
</dbReference>
<dbReference type="InterPro" id="IPR026875">
    <property type="entry name" value="PHydrolase_assoc_dom"/>
</dbReference>
<dbReference type="Proteomes" id="UP001206236">
    <property type="component" value="Unassembled WGS sequence"/>
</dbReference>
<dbReference type="InterPro" id="IPR051094">
    <property type="entry name" value="Diverse_Catalytic_Enzymes"/>
</dbReference>
<proteinExistence type="predicted"/>
<evidence type="ECO:0000259" key="2">
    <source>
        <dbReference type="PROSITE" id="PS51831"/>
    </source>
</evidence>
<dbReference type="PROSITE" id="PS51831">
    <property type="entry name" value="HD"/>
    <property type="match status" value="1"/>
</dbReference>
<evidence type="ECO:0000313" key="4">
    <source>
        <dbReference type="Proteomes" id="UP001206236"/>
    </source>
</evidence>
<reference evidence="3" key="1">
    <citation type="submission" date="2022-06" db="EMBL/GenBank/DDBJ databases">
        <title>Isolation of gut microbiota from human fecal samples.</title>
        <authorList>
            <person name="Pamer E.G."/>
            <person name="Barat B."/>
            <person name="Waligurski E."/>
            <person name="Medina S."/>
            <person name="Paddock L."/>
            <person name="Mostad J."/>
        </authorList>
    </citation>
    <scope>NUCLEOTIDE SEQUENCE</scope>
    <source>
        <strain evidence="3">DFI.5.57</strain>
    </source>
</reference>
<keyword evidence="1" id="KW-0378">Hydrolase</keyword>
<comment type="caution">
    <text evidence="3">The sequence shown here is derived from an EMBL/GenBank/DDBJ whole genome shotgun (WGS) entry which is preliminary data.</text>
</comment>
<dbReference type="GO" id="GO:0016787">
    <property type="term" value="F:hydrolase activity"/>
    <property type="evidence" value="ECO:0007669"/>
    <property type="project" value="UniProtKB-KW"/>
</dbReference>
<dbReference type="Gene3D" id="1.10.3210.10">
    <property type="entry name" value="Hypothetical protein af1432"/>
    <property type="match status" value="1"/>
</dbReference>
<dbReference type="Pfam" id="PF13286">
    <property type="entry name" value="HD_assoc"/>
    <property type="match status" value="1"/>
</dbReference>
<gene>
    <name evidence="3" type="ORF">NE632_00150</name>
</gene>
<dbReference type="Pfam" id="PF01966">
    <property type="entry name" value="HD"/>
    <property type="match status" value="1"/>
</dbReference>